<dbReference type="Pfam" id="PF11716">
    <property type="entry name" value="MDMPI_N"/>
    <property type="match status" value="1"/>
</dbReference>
<evidence type="ECO:0000313" key="3">
    <source>
        <dbReference type="Proteomes" id="UP001268542"/>
    </source>
</evidence>
<evidence type="ECO:0000313" key="2">
    <source>
        <dbReference type="EMBL" id="MDT9593333.1"/>
    </source>
</evidence>
<name>A0ABU3PVT2_9ACTN</name>
<dbReference type="InterPro" id="IPR024344">
    <property type="entry name" value="MDMPI_metal-binding"/>
</dbReference>
<accession>A0ABU3PVT2</accession>
<evidence type="ECO:0000259" key="1">
    <source>
        <dbReference type="Pfam" id="PF11716"/>
    </source>
</evidence>
<feature type="domain" description="Mycothiol-dependent maleylpyruvate isomerase metal-binding" evidence="1">
    <location>
        <begin position="31"/>
        <end position="165"/>
    </location>
</feature>
<keyword evidence="2" id="KW-0413">Isomerase</keyword>
<gene>
    <name evidence="2" type="ORF">RDV89_09660</name>
</gene>
<dbReference type="Gene3D" id="1.20.120.450">
    <property type="entry name" value="dinb family like domain"/>
    <property type="match status" value="1"/>
</dbReference>
<proteinExistence type="predicted"/>
<dbReference type="NCBIfam" id="TIGR03083">
    <property type="entry name" value="maleylpyruvate isomerase family mycothiol-dependent enzyme"/>
    <property type="match status" value="1"/>
</dbReference>
<sequence>MASSPPSDTDPAARLASYVDVWWAAVQDFLELADQVDQLDGAGWDAPTDLPGWLARDVLAHLAHLEAVAVGVTDEPVDVGDPPHVRNEMGRFTEQGVVARRDASPADLLAELRRTTEQRRDALAADPPTDPDAPAPTAFGAIGWDTETFLGNRPLDVWMHEQDVRRAVGLPGGLDGLPAAYCAQKLLRSVPFVVGKRVAPPVGTTIVLVVGALPPVAVRVDDDGRARPVAAEEITSPTAALGTDLETFCRASGGRGSVDLAQWETDGDADLARRVVEALAVTP</sequence>
<keyword evidence="3" id="KW-1185">Reference proteome</keyword>
<protein>
    <submittedName>
        <fullName evidence="2">Maleylpyruvate isomerase family mycothiol-dependent enzyme</fullName>
    </submittedName>
</protein>
<dbReference type="EMBL" id="JAVYII010000004">
    <property type="protein sequence ID" value="MDT9593333.1"/>
    <property type="molecule type" value="Genomic_DNA"/>
</dbReference>
<comment type="caution">
    <text evidence="2">The sequence shown here is derived from an EMBL/GenBank/DDBJ whole genome shotgun (WGS) entry which is preliminary data.</text>
</comment>
<dbReference type="Proteomes" id="UP001268542">
    <property type="component" value="Unassembled WGS sequence"/>
</dbReference>
<dbReference type="GO" id="GO:0016853">
    <property type="term" value="F:isomerase activity"/>
    <property type="evidence" value="ECO:0007669"/>
    <property type="project" value="UniProtKB-KW"/>
</dbReference>
<organism evidence="2 3">
    <name type="scientific">Nocardioides imazamoxiresistens</name>
    <dbReference type="NCBI Taxonomy" id="3231893"/>
    <lineage>
        <taxon>Bacteria</taxon>
        <taxon>Bacillati</taxon>
        <taxon>Actinomycetota</taxon>
        <taxon>Actinomycetes</taxon>
        <taxon>Propionibacteriales</taxon>
        <taxon>Nocardioidaceae</taxon>
        <taxon>Nocardioides</taxon>
    </lineage>
</organism>
<dbReference type="RefSeq" id="WP_315732810.1">
    <property type="nucleotide sequence ID" value="NZ_JAVYII010000004.1"/>
</dbReference>
<dbReference type="InterPro" id="IPR034660">
    <property type="entry name" value="DinB/YfiT-like"/>
</dbReference>
<reference evidence="2 3" key="1">
    <citation type="submission" date="2023-08" db="EMBL/GenBank/DDBJ databases">
        <title>Nocardioides seae sp. nov., a bacterium isolated from a soil.</title>
        <authorList>
            <person name="Wang X."/>
        </authorList>
    </citation>
    <scope>NUCLEOTIDE SEQUENCE [LARGE SCALE GENOMIC DNA]</scope>
    <source>
        <strain evidence="2 3">YZH12</strain>
    </source>
</reference>
<dbReference type="SUPFAM" id="SSF109854">
    <property type="entry name" value="DinB/YfiT-like putative metalloenzymes"/>
    <property type="match status" value="1"/>
</dbReference>
<dbReference type="InterPro" id="IPR017517">
    <property type="entry name" value="Maleyloyr_isom"/>
</dbReference>